<dbReference type="InterPro" id="IPR014782">
    <property type="entry name" value="Peptidase_M1_dom"/>
</dbReference>
<evidence type="ECO:0000313" key="16">
    <source>
        <dbReference type="Proteomes" id="UP001220610"/>
    </source>
</evidence>
<keyword evidence="12" id="KW-0732">Signal</keyword>
<reference evidence="15" key="1">
    <citation type="submission" date="2023-03" db="EMBL/GenBank/DDBJ databases">
        <title>Andean soil-derived lignocellulolytic bacterial consortium as a source of novel taxa and putative plastic-active enzymes.</title>
        <authorList>
            <person name="Diaz-Garcia L."/>
            <person name="Chuvochina M."/>
            <person name="Feuerriegel G."/>
            <person name="Bunk B."/>
            <person name="Sproer C."/>
            <person name="Streit W.R."/>
            <person name="Rodriguez L.M."/>
            <person name="Overmann J."/>
            <person name="Jimenez D.J."/>
        </authorList>
    </citation>
    <scope>NUCLEOTIDE SEQUENCE</scope>
    <source>
        <strain evidence="15">MAG 7</strain>
    </source>
</reference>
<dbReference type="EC" id="3.4.11.2" evidence="4"/>
<sequence>MNKSFPMRCLFTLAVCLLTQHLFARQPQPAFDIQHYRFALTLSDESDTIRGQATIQYLVRRSSASLVLDLISVQPDGKGMKVRTVQQGGKSLPFKHSKDLLAITLPVTPKAGDTGHVTVDYAGIPADGLTISNNMYKHRGFFGDNWPNRARHWLPCIDHPADKASVEFLVDAPAHYQVVSNGLQLEVSTLPNNRRLTHYQETVPLPTKVMVIGAADFAVQLAGTVDCIPVHSWVYPENREKTFYDLAQATEILPFFINKVGPFAYKKLANVQSKTIFGGMENAGAIFYAEEAFNGTRRTESLVAHEIAHQWFGNMATEASWSDLWLSEGFATYMTICYFEEKYGADTALFMRRNDRSKVISFSKRKPGPVVDTAVRDYMQLLNANSYQKGGWVLHMLRRQLGDSTFWRGVRTYYQRYAGKNAGTQDLRAVMEEVSGKPLTDFFQQWLYTSGQPSLDIRWQYDAAAKAVKGTVIQQQAGLFRFPLELAASGTGGAVTLSISEKETAFIIPCSSKPSRLDVDPGVDLLGEFRVNP</sequence>
<dbReference type="GO" id="GO:0043171">
    <property type="term" value="P:peptide catabolic process"/>
    <property type="evidence" value="ECO:0007669"/>
    <property type="project" value="TreeGrafter"/>
</dbReference>
<dbReference type="SUPFAM" id="SSF55486">
    <property type="entry name" value="Metalloproteases ('zincins'), catalytic domain"/>
    <property type="match status" value="1"/>
</dbReference>
<feature type="domain" description="Aminopeptidase N-like N-terminal" evidence="14">
    <location>
        <begin position="34"/>
        <end position="207"/>
    </location>
</feature>
<dbReference type="InterPro" id="IPR001930">
    <property type="entry name" value="Peptidase_M1"/>
</dbReference>
<evidence type="ECO:0000256" key="10">
    <source>
        <dbReference type="ARBA" id="ARBA00022833"/>
    </source>
</evidence>
<dbReference type="Pfam" id="PF17900">
    <property type="entry name" value="Peptidase_M1_N"/>
    <property type="match status" value="1"/>
</dbReference>
<evidence type="ECO:0000256" key="2">
    <source>
        <dbReference type="ARBA" id="ARBA00001947"/>
    </source>
</evidence>
<comment type="catalytic activity">
    <reaction evidence="1">
        <text>Release of an N-terminal amino acid, Xaa-|-Yaa- from a peptide, amide or arylamide. Xaa is preferably Ala, but may be most amino acids including Pro (slow action). When a terminal hydrophobic residue is followed by a prolyl residue, the two may be released as an intact Xaa-Pro dipeptide.</text>
        <dbReference type="EC" id="3.4.11.2"/>
    </reaction>
</comment>
<feature type="chain" id="PRO_5042605358" description="Aminopeptidase N" evidence="12">
    <location>
        <begin position="25"/>
        <end position="533"/>
    </location>
</feature>
<evidence type="ECO:0000256" key="6">
    <source>
        <dbReference type="ARBA" id="ARBA00022438"/>
    </source>
</evidence>
<evidence type="ECO:0000256" key="9">
    <source>
        <dbReference type="ARBA" id="ARBA00022801"/>
    </source>
</evidence>
<dbReference type="Gene3D" id="1.10.390.10">
    <property type="entry name" value="Neutral Protease Domain 2"/>
    <property type="match status" value="1"/>
</dbReference>
<evidence type="ECO:0000256" key="5">
    <source>
        <dbReference type="ARBA" id="ARBA00015611"/>
    </source>
</evidence>
<comment type="similarity">
    <text evidence="3">Belongs to the peptidase M1 family.</text>
</comment>
<dbReference type="InterPro" id="IPR050344">
    <property type="entry name" value="Peptidase_M1_aminopeptidases"/>
</dbReference>
<evidence type="ECO:0000259" key="14">
    <source>
        <dbReference type="Pfam" id="PF17900"/>
    </source>
</evidence>
<dbReference type="CDD" id="cd09603">
    <property type="entry name" value="M1_APN_like"/>
    <property type="match status" value="1"/>
</dbReference>
<dbReference type="EMBL" id="CP119311">
    <property type="protein sequence ID" value="WEK37602.1"/>
    <property type="molecule type" value="Genomic_DNA"/>
</dbReference>
<evidence type="ECO:0000313" key="15">
    <source>
        <dbReference type="EMBL" id="WEK37602.1"/>
    </source>
</evidence>
<evidence type="ECO:0000256" key="1">
    <source>
        <dbReference type="ARBA" id="ARBA00000098"/>
    </source>
</evidence>
<keyword evidence="9" id="KW-0378">Hydrolase</keyword>
<keyword evidence="8" id="KW-0479">Metal-binding</keyword>
<evidence type="ECO:0000256" key="3">
    <source>
        <dbReference type="ARBA" id="ARBA00010136"/>
    </source>
</evidence>
<dbReference type="GO" id="GO:0005615">
    <property type="term" value="C:extracellular space"/>
    <property type="evidence" value="ECO:0007669"/>
    <property type="project" value="TreeGrafter"/>
</dbReference>
<dbReference type="GO" id="GO:0016285">
    <property type="term" value="F:alanyl aminopeptidase activity"/>
    <property type="evidence" value="ECO:0007669"/>
    <property type="project" value="UniProtKB-EC"/>
</dbReference>
<evidence type="ECO:0000256" key="7">
    <source>
        <dbReference type="ARBA" id="ARBA00022670"/>
    </source>
</evidence>
<evidence type="ECO:0000256" key="12">
    <source>
        <dbReference type="SAM" id="SignalP"/>
    </source>
</evidence>
<proteinExistence type="inferred from homology"/>
<dbReference type="AlphaFoldDB" id="A0AAJ5WVX8"/>
<gene>
    <name evidence="15" type="ORF">P0Y53_08815</name>
</gene>
<keyword evidence="10" id="KW-0862">Zinc</keyword>
<protein>
    <recommendedName>
        <fullName evidence="5">Aminopeptidase N</fullName>
        <ecNumber evidence="4">3.4.11.2</ecNumber>
    </recommendedName>
</protein>
<dbReference type="GO" id="GO:0016020">
    <property type="term" value="C:membrane"/>
    <property type="evidence" value="ECO:0007669"/>
    <property type="project" value="TreeGrafter"/>
</dbReference>
<accession>A0AAJ5WVX8</accession>
<dbReference type="GO" id="GO:0008270">
    <property type="term" value="F:zinc ion binding"/>
    <property type="evidence" value="ECO:0007669"/>
    <property type="project" value="InterPro"/>
</dbReference>
<feature type="signal peptide" evidence="12">
    <location>
        <begin position="1"/>
        <end position="24"/>
    </location>
</feature>
<evidence type="ECO:0000256" key="8">
    <source>
        <dbReference type="ARBA" id="ARBA00022723"/>
    </source>
</evidence>
<keyword evidence="7" id="KW-0645">Protease</keyword>
<dbReference type="Gene3D" id="2.60.40.1730">
    <property type="entry name" value="tricorn interacting facor f3 domain"/>
    <property type="match status" value="1"/>
</dbReference>
<dbReference type="GO" id="GO:0006508">
    <property type="term" value="P:proteolysis"/>
    <property type="evidence" value="ECO:0007669"/>
    <property type="project" value="UniProtKB-KW"/>
</dbReference>
<name>A0AAJ5WVX8_9BACT</name>
<dbReference type="SUPFAM" id="SSF63737">
    <property type="entry name" value="Leukotriene A4 hydrolase N-terminal domain"/>
    <property type="match status" value="1"/>
</dbReference>
<keyword evidence="11" id="KW-0482">Metalloprotease</keyword>
<evidence type="ECO:0000259" key="13">
    <source>
        <dbReference type="Pfam" id="PF01433"/>
    </source>
</evidence>
<keyword evidence="6" id="KW-0031">Aminopeptidase</keyword>
<dbReference type="PRINTS" id="PR00756">
    <property type="entry name" value="ALADIPTASE"/>
</dbReference>
<feature type="domain" description="Peptidase M1 membrane alanine aminopeptidase" evidence="13">
    <location>
        <begin position="245"/>
        <end position="446"/>
    </location>
</feature>
<dbReference type="GO" id="GO:0070006">
    <property type="term" value="F:metalloaminopeptidase activity"/>
    <property type="evidence" value="ECO:0007669"/>
    <property type="project" value="TreeGrafter"/>
</dbReference>
<evidence type="ECO:0000256" key="11">
    <source>
        <dbReference type="ARBA" id="ARBA00023049"/>
    </source>
</evidence>
<dbReference type="PANTHER" id="PTHR11533:SF174">
    <property type="entry name" value="PUROMYCIN-SENSITIVE AMINOPEPTIDASE-RELATED"/>
    <property type="match status" value="1"/>
</dbReference>
<organism evidence="15 16">
    <name type="scientific">Candidatus Pseudobacter hemicellulosilyticus</name>
    <dbReference type="NCBI Taxonomy" id="3121375"/>
    <lineage>
        <taxon>Bacteria</taxon>
        <taxon>Pseudomonadati</taxon>
        <taxon>Bacteroidota</taxon>
        <taxon>Chitinophagia</taxon>
        <taxon>Chitinophagales</taxon>
        <taxon>Chitinophagaceae</taxon>
        <taxon>Pseudobacter</taxon>
    </lineage>
</organism>
<comment type="cofactor">
    <cofactor evidence="2">
        <name>Zn(2+)</name>
        <dbReference type="ChEBI" id="CHEBI:29105"/>
    </cofactor>
</comment>
<dbReference type="InterPro" id="IPR042097">
    <property type="entry name" value="Aminopeptidase_N-like_N_sf"/>
</dbReference>
<dbReference type="GO" id="GO:0042277">
    <property type="term" value="F:peptide binding"/>
    <property type="evidence" value="ECO:0007669"/>
    <property type="project" value="TreeGrafter"/>
</dbReference>
<dbReference type="Pfam" id="PF01433">
    <property type="entry name" value="Peptidase_M1"/>
    <property type="match status" value="1"/>
</dbReference>
<dbReference type="InterPro" id="IPR027268">
    <property type="entry name" value="Peptidase_M4/M1_CTD_sf"/>
</dbReference>
<dbReference type="InterPro" id="IPR045357">
    <property type="entry name" value="Aminopeptidase_N-like_N"/>
</dbReference>
<dbReference type="GO" id="GO:0005737">
    <property type="term" value="C:cytoplasm"/>
    <property type="evidence" value="ECO:0007669"/>
    <property type="project" value="TreeGrafter"/>
</dbReference>
<dbReference type="PANTHER" id="PTHR11533">
    <property type="entry name" value="PROTEASE M1 ZINC METALLOPROTEASE"/>
    <property type="match status" value="1"/>
</dbReference>
<evidence type="ECO:0000256" key="4">
    <source>
        <dbReference type="ARBA" id="ARBA00012564"/>
    </source>
</evidence>
<dbReference type="Proteomes" id="UP001220610">
    <property type="component" value="Chromosome"/>
</dbReference>